<evidence type="ECO:0000313" key="5">
    <source>
        <dbReference type="Proteomes" id="UP000694906"/>
    </source>
</evidence>
<gene>
    <name evidence="6" type="primary">LOC106010104</name>
</gene>
<name>A0AAX6TM61_HETGA</name>
<dbReference type="AlphaFoldDB" id="A0AAX6TM61"/>
<feature type="domain" description="Golgin subfamily A conserved" evidence="4">
    <location>
        <begin position="62"/>
        <end position="110"/>
    </location>
</feature>
<dbReference type="GeneID" id="106010104"/>
<feature type="region of interest" description="Disordered" evidence="2">
    <location>
        <begin position="1"/>
        <end position="21"/>
    </location>
</feature>
<feature type="coiled-coil region" evidence="1">
    <location>
        <begin position="23"/>
        <end position="50"/>
    </location>
</feature>
<feature type="coiled-coil region" evidence="1">
    <location>
        <begin position="86"/>
        <end position="113"/>
    </location>
</feature>
<organism evidence="5 6">
    <name type="scientific">Heterocephalus glaber</name>
    <name type="common">Naked mole rat</name>
    <dbReference type="NCBI Taxonomy" id="10181"/>
    <lineage>
        <taxon>Eukaryota</taxon>
        <taxon>Metazoa</taxon>
        <taxon>Chordata</taxon>
        <taxon>Craniata</taxon>
        <taxon>Vertebrata</taxon>
        <taxon>Euteleostomi</taxon>
        <taxon>Mammalia</taxon>
        <taxon>Eutheria</taxon>
        <taxon>Euarchontoglires</taxon>
        <taxon>Glires</taxon>
        <taxon>Rodentia</taxon>
        <taxon>Hystricomorpha</taxon>
        <taxon>Bathyergidae</taxon>
        <taxon>Heterocephalus</taxon>
    </lineage>
</organism>
<dbReference type="Pfam" id="PF15070">
    <property type="entry name" value="GOLGA2L5"/>
    <property type="match status" value="1"/>
</dbReference>
<proteinExistence type="predicted"/>
<keyword evidence="1" id="KW-0175">Coiled coil</keyword>
<protein>
    <submittedName>
        <fullName evidence="6">Golgin subfamily A member 2-like</fullName>
    </submittedName>
</protein>
<keyword evidence="3" id="KW-0812">Transmembrane</keyword>
<feature type="transmembrane region" description="Helical" evidence="3">
    <location>
        <begin position="130"/>
        <end position="148"/>
    </location>
</feature>
<keyword evidence="3" id="KW-0472">Membrane</keyword>
<evidence type="ECO:0000259" key="4">
    <source>
        <dbReference type="Pfam" id="PF15070"/>
    </source>
</evidence>
<evidence type="ECO:0000256" key="3">
    <source>
        <dbReference type="SAM" id="Phobius"/>
    </source>
</evidence>
<accession>A0AAX6TM61</accession>
<evidence type="ECO:0000256" key="1">
    <source>
        <dbReference type="SAM" id="Coils"/>
    </source>
</evidence>
<dbReference type="InterPro" id="IPR043976">
    <property type="entry name" value="GOLGA_cons_dom"/>
</dbReference>
<dbReference type="Proteomes" id="UP000694906">
    <property type="component" value="Unplaced"/>
</dbReference>
<dbReference type="RefSeq" id="XP_021121435.1">
    <property type="nucleotide sequence ID" value="XM_021265776.1"/>
</dbReference>
<keyword evidence="3" id="KW-1133">Transmembrane helix</keyword>
<sequence>MDLKADMAVPPALQPPAGPSEEQLQLKCELQQLKHQLELVLEELKTQKKETCSLCVRTVEQAEQLAQMQDSVLRQSEDNLKMASALQSEQLERKELARKLGQLQEKMVQLMALRLENPDPRKRQAGRRGCLSLSCILISAALVTVSVPPSPRLGVHHLKRM</sequence>
<reference evidence="6" key="1">
    <citation type="submission" date="2025-08" db="UniProtKB">
        <authorList>
            <consortium name="RefSeq"/>
        </authorList>
    </citation>
    <scope>IDENTIFICATION</scope>
</reference>
<evidence type="ECO:0000256" key="2">
    <source>
        <dbReference type="SAM" id="MobiDB-lite"/>
    </source>
</evidence>
<keyword evidence="5" id="KW-1185">Reference proteome</keyword>
<evidence type="ECO:0000313" key="6">
    <source>
        <dbReference type="RefSeq" id="XP_021121435.1"/>
    </source>
</evidence>